<organism evidence="2 3">
    <name type="scientific">Alkaliphilus hydrothermalis</name>
    <dbReference type="NCBI Taxonomy" id="1482730"/>
    <lineage>
        <taxon>Bacteria</taxon>
        <taxon>Bacillati</taxon>
        <taxon>Bacillota</taxon>
        <taxon>Clostridia</taxon>
        <taxon>Peptostreptococcales</taxon>
        <taxon>Natronincolaceae</taxon>
        <taxon>Alkaliphilus</taxon>
    </lineage>
</organism>
<dbReference type="SMART" id="SM00909">
    <property type="entry name" value="Germane"/>
    <property type="match status" value="2"/>
</dbReference>
<feature type="domain" description="GerMN" evidence="1">
    <location>
        <begin position="337"/>
        <end position="429"/>
    </location>
</feature>
<protein>
    <submittedName>
        <fullName evidence="2">Spore germination protein GerM</fullName>
    </submittedName>
</protein>
<evidence type="ECO:0000259" key="1">
    <source>
        <dbReference type="SMART" id="SM00909"/>
    </source>
</evidence>
<sequence>MFRAIRNMILLLVVCFVATGVPLYANTLNFSVSTTGVTLQNNLSMDVQVETISDIQQSVTVQLISEENPININLNPDNPLSLDLYLDDIHVKKIEQDQITLTSMPKQTLDSLLLNKENPMTIEFSIKQDKLDIPDGDYRLMIKPNIRTPEISIPTFNVALSFTTNYQYIPALQSIKNNETALTLYFTDPLASHLIPITRVIPYTNTPLRHTLDNLEKGPNPSLGLPEDSPIPSNAKLSLRNGIAGVYLPNDIGIYESYPTSARVAMESFIQSLTSIDAVDGVQFYFGNKIKEVAFHDHQVDKPFYQSERARIYIGTITETDRILLTPIPLYEESPTIELLFNKLKYSGQQDIYKYQLQPPLPEAVELVSHNLHEGILTLNLSEGFLLPHPEDNAKKRFMLEALLYTFTSLPDVEGVVLQVEGEPLSTFAGQTISSPLYPSKFINPEK</sequence>
<evidence type="ECO:0000313" key="2">
    <source>
        <dbReference type="EMBL" id="MBM7614187.1"/>
    </source>
</evidence>
<name>A0ABS2NMQ7_9FIRM</name>
<dbReference type="Pfam" id="PF10646">
    <property type="entry name" value="Germane"/>
    <property type="match status" value="2"/>
</dbReference>
<feature type="domain" description="GerMN" evidence="1">
    <location>
        <begin position="208"/>
        <end position="295"/>
    </location>
</feature>
<comment type="caution">
    <text evidence="2">The sequence shown here is derived from an EMBL/GenBank/DDBJ whole genome shotgun (WGS) entry which is preliminary data.</text>
</comment>
<accession>A0ABS2NMQ7</accession>
<dbReference type="EMBL" id="JAFBEE010000003">
    <property type="protein sequence ID" value="MBM7614187.1"/>
    <property type="molecule type" value="Genomic_DNA"/>
</dbReference>
<dbReference type="RefSeq" id="WP_204400464.1">
    <property type="nucleotide sequence ID" value="NZ_JAFBEE010000003.1"/>
</dbReference>
<gene>
    <name evidence="2" type="ORF">JOC73_000698</name>
</gene>
<proteinExistence type="predicted"/>
<evidence type="ECO:0000313" key="3">
    <source>
        <dbReference type="Proteomes" id="UP001314796"/>
    </source>
</evidence>
<dbReference type="InterPro" id="IPR019606">
    <property type="entry name" value="GerMN"/>
</dbReference>
<dbReference type="Proteomes" id="UP001314796">
    <property type="component" value="Unassembled WGS sequence"/>
</dbReference>
<keyword evidence="3" id="KW-1185">Reference proteome</keyword>
<reference evidence="2 3" key="1">
    <citation type="submission" date="2021-01" db="EMBL/GenBank/DDBJ databases">
        <title>Genomic Encyclopedia of Type Strains, Phase IV (KMG-IV): sequencing the most valuable type-strain genomes for metagenomic binning, comparative biology and taxonomic classification.</title>
        <authorList>
            <person name="Goeker M."/>
        </authorList>
    </citation>
    <scope>NUCLEOTIDE SEQUENCE [LARGE SCALE GENOMIC DNA]</scope>
    <source>
        <strain evidence="2 3">DSM 25890</strain>
    </source>
</reference>